<evidence type="ECO:0000256" key="1">
    <source>
        <dbReference type="SAM" id="Phobius"/>
    </source>
</evidence>
<sequence>MAVDKFSFGCFDCGIRLPLLLLLLFLQNKNVRLVSNRVLFWLHGPLQLHSGSLMWYVWVHRYKCVCPEDLLYRQDRLKKKKKVEKLYCFLVQELQCTKVRRVPSSFFMSPPVFRRGRTSVASCIARFWIPCLCVLLGGFFFNLFVIEEKEAQACFSC</sequence>
<keyword evidence="1" id="KW-0472">Membrane</keyword>
<feature type="transmembrane region" description="Helical" evidence="1">
    <location>
        <begin position="127"/>
        <end position="146"/>
    </location>
</feature>
<proteinExistence type="predicted"/>
<evidence type="ECO:0000313" key="2">
    <source>
        <dbReference type="EMBL" id="MOY35911.1"/>
    </source>
</evidence>
<dbReference type="EMBL" id="GHJT01001940">
    <property type="protein sequence ID" value="MOY35911.1"/>
    <property type="molecule type" value="Transcribed_RNA"/>
</dbReference>
<reference evidence="2" key="1">
    <citation type="submission" date="2019-04" db="EMBL/GenBank/DDBJ databases">
        <title>An insight into the mialome of Ixodes scapularis.</title>
        <authorList>
            <person name="Ribeiro J.M."/>
            <person name="Mather T.N."/>
            <person name="Karim S."/>
        </authorList>
    </citation>
    <scope>NUCLEOTIDE SEQUENCE</scope>
</reference>
<protein>
    <submittedName>
        <fullName evidence="2">Uncharacterized protein</fullName>
    </submittedName>
</protein>
<keyword evidence="1" id="KW-1133">Transmembrane helix</keyword>
<dbReference type="AlphaFoldDB" id="A0A4D5RGZ9"/>
<name>A0A4D5RGZ9_IXOSC</name>
<keyword evidence="1" id="KW-0812">Transmembrane</keyword>
<accession>A0A4D5RGZ9</accession>
<organism evidence="2">
    <name type="scientific">Ixodes scapularis</name>
    <name type="common">Black-legged tick</name>
    <name type="synonym">Deer tick</name>
    <dbReference type="NCBI Taxonomy" id="6945"/>
    <lineage>
        <taxon>Eukaryota</taxon>
        <taxon>Metazoa</taxon>
        <taxon>Ecdysozoa</taxon>
        <taxon>Arthropoda</taxon>
        <taxon>Chelicerata</taxon>
        <taxon>Arachnida</taxon>
        <taxon>Acari</taxon>
        <taxon>Parasitiformes</taxon>
        <taxon>Ixodida</taxon>
        <taxon>Ixodoidea</taxon>
        <taxon>Ixodidae</taxon>
        <taxon>Ixodinae</taxon>
        <taxon>Ixodes</taxon>
    </lineage>
</organism>